<dbReference type="Proteomes" id="UP000284267">
    <property type="component" value="Unassembled WGS sequence"/>
</dbReference>
<organism evidence="1 2">
    <name type="scientific">Blautia obeum</name>
    <dbReference type="NCBI Taxonomy" id="40520"/>
    <lineage>
        <taxon>Bacteria</taxon>
        <taxon>Bacillati</taxon>
        <taxon>Bacillota</taxon>
        <taxon>Clostridia</taxon>
        <taxon>Lachnospirales</taxon>
        <taxon>Lachnospiraceae</taxon>
        <taxon>Blautia</taxon>
    </lineage>
</organism>
<name>A0A415HM64_9FIRM</name>
<proteinExistence type="predicted"/>
<protein>
    <submittedName>
        <fullName evidence="1">Uncharacterized protein</fullName>
    </submittedName>
</protein>
<reference evidence="1 2" key="1">
    <citation type="submission" date="2018-08" db="EMBL/GenBank/DDBJ databases">
        <title>A genome reference for cultivated species of the human gut microbiota.</title>
        <authorList>
            <person name="Zou Y."/>
            <person name="Xue W."/>
            <person name="Luo G."/>
        </authorList>
    </citation>
    <scope>NUCLEOTIDE SEQUENCE [LARGE SCALE GENOMIC DNA]</scope>
    <source>
        <strain evidence="1 2">AF39-4</strain>
    </source>
</reference>
<gene>
    <name evidence="1" type="ORF">DW040_12095</name>
</gene>
<dbReference type="EMBL" id="QROE01000005">
    <property type="protein sequence ID" value="RHK94398.1"/>
    <property type="molecule type" value="Genomic_DNA"/>
</dbReference>
<accession>A0A415HM64</accession>
<evidence type="ECO:0000313" key="1">
    <source>
        <dbReference type="EMBL" id="RHK94398.1"/>
    </source>
</evidence>
<dbReference type="AlphaFoldDB" id="A0A415HM64"/>
<evidence type="ECO:0000313" key="2">
    <source>
        <dbReference type="Proteomes" id="UP000284267"/>
    </source>
</evidence>
<sequence length="93" mass="11069">MHIYGIEIRSLQIWVNMLLFLKKRKHEFLQNISKLNEQESTFADHITENSPKEELLFYKQKNRSRTKKDCSLSMAEREVPVQMEDGLGEVQSR</sequence>
<comment type="caution">
    <text evidence="1">The sequence shown here is derived from an EMBL/GenBank/DDBJ whole genome shotgun (WGS) entry which is preliminary data.</text>
</comment>